<dbReference type="OrthoDB" id="116832at2"/>
<name>A0A2S1YFE2_9FLAO</name>
<organism evidence="3 4">
    <name type="scientific">Flavobacterium crocinum</name>
    <dbReference type="NCBI Taxonomy" id="2183896"/>
    <lineage>
        <taxon>Bacteria</taxon>
        <taxon>Pseudomonadati</taxon>
        <taxon>Bacteroidota</taxon>
        <taxon>Flavobacteriia</taxon>
        <taxon>Flavobacteriales</taxon>
        <taxon>Flavobacteriaceae</taxon>
        <taxon>Flavobacterium</taxon>
    </lineage>
</organism>
<dbReference type="Proteomes" id="UP000245250">
    <property type="component" value="Chromosome"/>
</dbReference>
<evidence type="ECO:0000313" key="4">
    <source>
        <dbReference type="Proteomes" id="UP000245250"/>
    </source>
</evidence>
<feature type="domain" description="Lipid/polyisoprenoid-binding YceI-like" evidence="2">
    <location>
        <begin position="57"/>
        <end position="172"/>
    </location>
</feature>
<dbReference type="InterPro" id="IPR007372">
    <property type="entry name" value="Lipid/polyisoprenoid-bd_YceI"/>
</dbReference>
<evidence type="ECO:0000313" key="3">
    <source>
        <dbReference type="EMBL" id="AWK02748.1"/>
    </source>
</evidence>
<dbReference type="InterPro" id="IPR036761">
    <property type="entry name" value="TTHA0802/YceI-like_sf"/>
</dbReference>
<proteinExistence type="predicted"/>
<keyword evidence="4" id="KW-1185">Reference proteome</keyword>
<dbReference type="EMBL" id="CP029255">
    <property type="protein sequence ID" value="AWK02748.1"/>
    <property type="molecule type" value="Genomic_DNA"/>
</dbReference>
<dbReference type="Pfam" id="PF04264">
    <property type="entry name" value="YceI"/>
    <property type="match status" value="1"/>
</dbReference>
<dbReference type="SUPFAM" id="SSF101874">
    <property type="entry name" value="YceI-like"/>
    <property type="match status" value="1"/>
</dbReference>
<feature type="signal peptide" evidence="1">
    <location>
        <begin position="1"/>
        <end position="22"/>
    </location>
</feature>
<sequence>MQTIMKTTTLLFLLLTAFTVLAQDRFFTNTGTVNFEASVPLFEEIKAVNRQVIILLEPKTSTFVCTVMIKDFRFKLDLMQEHFNENYLESNRYPKAVFKGKIEKFDLKDINEIEKKYEIKGKLNMKGKSKEIVVNALIKRVPEGIQVISDFPITVSDFNIKIPSKIASKISQTANTELTGIIHDEEGMYATLK</sequence>
<protein>
    <recommendedName>
        <fullName evidence="2">Lipid/polyisoprenoid-binding YceI-like domain-containing protein</fullName>
    </recommendedName>
</protein>
<dbReference type="Gene3D" id="2.40.128.110">
    <property type="entry name" value="Lipid/polyisoprenoid-binding, YceI-like"/>
    <property type="match status" value="1"/>
</dbReference>
<dbReference type="KEGG" id="fcr:HYN56_00360"/>
<feature type="chain" id="PRO_5015652205" description="Lipid/polyisoprenoid-binding YceI-like domain-containing protein" evidence="1">
    <location>
        <begin position="23"/>
        <end position="193"/>
    </location>
</feature>
<dbReference type="AlphaFoldDB" id="A0A2S1YFE2"/>
<evidence type="ECO:0000256" key="1">
    <source>
        <dbReference type="SAM" id="SignalP"/>
    </source>
</evidence>
<keyword evidence="1" id="KW-0732">Signal</keyword>
<gene>
    <name evidence="3" type="ORF">HYN56_00360</name>
</gene>
<evidence type="ECO:0000259" key="2">
    <source>
        <dbReference type="Pfam" id="PF04264"/>
    </source>
</evidence>
<accession>A0A2S1YFE2</accession>
<reference evidence="3 4" key="1">
    <citation type="submission" date="2018-05" db="EMBL/GenBank/DDBJ databases">
        <title>Genome sequencing of Flavobacterium sp. HYN0056.</title>
        <authorList>
            <person name="Yi H."/>
            <person name="Baek C."/>
        </authorList>
    </citation>
    <scope>NUCLEOTIDE SEQUENCE [LARGE SCALE GENOMIC DNA]</scope>
    <source>
        <strain evidence="3 4">HYN0056</strain>
    </source>
</reference>